<feature type="transmembrane region" description="Helical" evidence="11">
    <location>
        <begin position="99"/>
        <end position="121"/>
    </location>
</feature>
<evidence type="ECO:0000256" key="7">
    <source>
        <dbReference type="ARBA" id="ARBA00022989"/>
    </source>
</evidence>
<evidence type="ECO:0000313" key="13">
    <source>
        <dbReference type="EMBL" id="KYK61909.1"/>
    </source>
</evidence>
<keyword evidence="8 11" id="KW-0472">Membrane</keyword>
<evidence type="ECO:0000256" key="3">
    <source>
        <dbReference type="ARBA" id="ARBA00022670"/>
    </source>
</evidence>
<comment type="subcellular location">
    <subcellularLocation>
        <location evidence="1">Endoplasmic reticulum membrane</location>
        <topology evidence="1">Multi-pass membrane protein</topology>
    </subcellularLocation>
</comment>
<feature type="transmembrane region" description="Helical" evidence="11">
    <location>
        <begin position="270"/>
        <end position="289"/>
    </location>
</feature>
<keyword evidence="6" id="KW-0256">Endoplasmic reticulum</keyword>
<dbReference type="Proteomes" id="UP000076580">
    <property type="component" value="Chromosome 01"/>
</dbReference>
<organism evidence="13 14">
    <name type="scientific">Drechmeria coniospora</name>
    <name type="common">Nematophagous fungus</name>
    <name type="synonym">Meria coniospora</name>
    <dbReference type="NCBI Taxonomy" id="98403"/>
    <lineage>
        <taxon>Eukaryota</taxon>
        <taxon>Fungi</taxon>
        <taxon>Dikarya</taxon>
        <taxon>Ascomycota</taxon>
        <taxon>Pezizomycotina</taxon>
        <taxon>Sordariomycetes</taxon>
        <taxon>Hypocreomycetidae</taxon>
        <taxon>Hypocreales</taxon>
        <taxon>Ophiocordycipitaceae</taxon>
        <taxon>Drechmeria</taxon>
    </lineage>
</organism>
<dbReference type="Pfam" id="PF02517">
    <property type="entry name" value="Rce1-like"/>
    <property type="match status" value="1"/>
</dbReference>
<feature type="transmembrane region" description="Helical" evidence="11">
    <location>
        <begin position="16"/>
        <end position="37"/>
    </location>
</feature>
<dbReference type="EMBL" id="LAYC01000001">
    <property type="protein sequence ID" value="KYK61909.1"/>
    <property type="molecule type" value="Genomic_DNA"/>
</dbReference>
<evidence type="ECO:0000256" key="10">
    <source>
        <dbReference type="ARBA" id="ARBA00049729"/>
    </source>
</evidence>
<keyword evidence="3 13" id="KW-0645">Protease</keyword>
<keyword evidence="7 11" id="KW-1133">Transmembrane helix</keyword>
<comment type="caution">
    <text evidence="13">The sequence shown here is derived from an EMBL/GenBank/DDBJ whole genome shotgun (WGS) entry which is preliminary data.</text>
</comment>
<dbReference type="GO" id="GO:0004222">
    <property type="term" value="F:metalloendopeptidase activity"/>
    <property type="evidence" value="ECO:0007669"/>
    <property type="project" value="InterPro"/>
</dbReference>
<evidence type="ECO:0000256" key="6">
    <source>
        <dbReference type="ARBA" id="ARBA00022824"/>
    </source>
</evidence>
<keyword evidence="4 11" id="KW-0812">Transmembrane</keyword>
<dbReference type="InterPro" id="IPR003675">
    <property type="entry name" value="Rce1/LyrA-like_dom"/>
</dbReference>
<dbReference type="STRING" id="98403.A0A151GXS7"/>
<keyword evidence="14" id="KW-1185">Reference proteome</keyword>
<dbReference type="GO" id="GO:0005789">
    <property type="term" value="C:endoplasmic reticulum membrane"/>
    <property type="evidence" value="ECO:0007669"/>
    <property type="project" value="UniProtKB-SubCell"/>
</dbReference>
<gene>
    <name evidence="13" type="ORF">DCS_03054</name>
</gene>
<evidence type="ECO:0000256" key="9">
    <source>
        <dbReference type="ARBA" id="ARBA00047280"/>
    </source>
</evidence>
<evidence type="ECO:0000256" key="1">
    <source>
        <dbReference type="ARBA" id="ARBA00004477"/>
    </source>
</evidence>
<dbReference type="FunCoup" id="A0A151GXS7">
    <property type="interactions" value="267"/>
</dbReference>
<accession>A0A151GXS7</accession>
<evidence type="ECO:0000256" key="5">
    <source>
        <dbReference type="ARBA" id="ARBA00022801"/>
    </source>
</evidence>
<name>A0A151GXS7_DRECN</name>
<reference evidence="13 14" key="1">
    <citation type="journal article" date="2016" name="Sci. Rep.">
        <title>Insights into Adaptations to a Near-Obligate Nematode Endoparasitic Lifestyle from the Finished Genome of Drechmeria coniospora.</title>
        <authorList>
            <person name="Zhang L."/>
            <person name="Zhou Z."/>
            <person name="Guo Q."/>
            <person name="Fokkens L."/>
            <person name="Miskei M."/>
            <person name="Pocsi I."/>
            <person name="Zhang W."/>
            <person name="Chen M."/>
            <person name="Wang L."/>
            <person name="Sun Y."/>
            <person name="Donzelli B.G."/>
            <person name="Gibson D.M."/>
            <person name="Nelson D.R."/>
            <person name="Luo J.G."/>
            <person name="Rep M."/>
            <person name="Liu H."/>
            <person name="Yang S."/>
            <person name="Wang J."/>
            <person name="Krasnoff S.B."/>
            <person name="Xu Y."/>
            <person name="Molnar I."/>
            <person name="Lin M."/>
        </authorList>
    </citation>
    <scope>NUCLEOTIDE SEQUENCE [LARGE SCALE GENOMIC DNA]</scope>
    <source>
        <strain evidence="13 14">ARSEF 6962</strain>
    </source>
</reference>
<feature type="transmembrane region" description="Helical" evidence="11">
    <location>
        <begin position="58"/>
        <end position="79"/>
    </location>
</feature>
<dbReference type="EC" id="3.4.26.1" evidence="10"/>
<dbReference type="InterPro" id="IPR039731">
    <property type="entry name" value="Rce1"/>
</dbReference>
<proteinExistence type="inferred from homology"/>
<evidence type="ECO:0000256" key="4">
    <source>
        <dbReference type="ARBA" id="ARBA00022692"/>
    </source>
</evidence>
<protein>
    <recommendedName>
        <fullName evidence="10">intramembrane prenyl-peptidase Rce1</fullName>
        <ecNumber evidence="10">3.4.26.1</ecNumber>
    </recommendedName>
</protein>
<comment type="catalytic activity">
    <reaction evidence="9">
        <text>Hydrolyzes the peptide bond -P2-(S-farnesyl or geranylgeranyl)C-P1'-P2'-P3'-COOH where P1' and P2' are amino acids with aliphatic sidechains and P3' is any C-terminal residue.</text>
        <dbReference type="EC" id="3.4.26.1"/>
    </reaction>
</comment>
<dbReference type="GO" id="GO:0071586">
    <property type="term" value="P:CAAX-box protein processing"/>
    <property type="evidence" value="ECO:0007669"/>
    <property type="project" value="InterPro"/>
</dbReference>
<evidence type="ECO:0000256" key="11">
    <source>
        <dbReference type="SAM" id="Phobius"/>
    </source>
</evidence>
<dbReference type="PANTHER" id="PTHR13046:SF0">
    <property type="entry name" value="CAAX PRENYL PROTEASE 2"/>
    <property type="match status" value="1"/>
</dbReference>
<comment type="similarity">
    <text evidence="2">Belongs to the peptidase U48 family.</text>
</comment>
<evidence type="ECO:0000256" key="8">
    <source>
        <dbReference type="ARBA" id="ARBA00023136"/>
    </source>
</evidence>
<dbReference type="InParanoid" id="A0A151GXS7"/>
<evidence type="ECO:0000313" key="14">
    <source>
        <dbReference type="Proteomes" id="UP000076580"/>
    </source>
</evidence>
<dbReference type="GeneID" id="63715697"/>
<sequence length="304" mass="33775">MDTPSALEPTLTQAQAFGLLIVYCFVYILPLHASAATRASANRSRDAPEAIRARIRSVSVSTALCSLVTLLVLVRSGSIDSALHRMGYWPLGLTEAAKALLLTGLLFAGPLYECLLVDGVWTQWLRLEPLRQVWAEWPPWRNMVAGPVTEECLFRSAAVPLLLLAGTTVRDIVFYSPLIFGLAHLHHFYEFRITHPQTPLAVAIARSVLQLMYTSIFGAYATFIFLRTGSLLAAISIHTLCNCMGLPRLWGAVEPYWLTPSMLSRPGSVLTWTTLYYALLLGGSTLWWLNLYSLTRSPMSLIDF</sequence>
<dbReference type="PANTHER" id="PTHR13046">
    <property type="entry name" value="PROTEASE U48 CAAX PRENYL PROTEASE RCE1"/>
    <property type="match status" value="1"/>
</dbReference>
<evidence type="ECO:0000256" key="2">
    <source>
        <dbReference type="ARBA" id="ARBA00006897"/>
    </source>
</evidence>
<keyword evidence="5" id="KW-0378">Hydrolase</keyword>
<dbReference type="AlphaFoldDB" id="A0A151GXS7"/>
<feature type="domain" description="CAAX prenyl protease 2/Lysostaphin resistance protein A-like" evidence="12">
    <location>
        <begin position="140"/>
        <end position="244"/>
    </location>
</feature>
<dbReference type="RefSeq" id="XP_040661261.1">
    <property type="nucleotide sequence ID" value="XM_040800378.1"/>
</dbReference>
<evidence type="ECO:0000259" key="12">
    <source>
        <dbReference type="Pfam" id="PF02517"/>
    </source>
</evidence>